<dbReference type="GO" id="GO:0015937">
    <property type="term" value="P:coenzyme A biosynthetic process"/>
    <property type="evidence" value="ECO:0007669"/>
    <property type="project" value="UniProtKB-ARBA"/>
</dbReference>
<reference evidence="3" key="1">
    <citation type="submission" date="2021-01" db="EMBL/GenBank/DDBJ databases">
        <authorList>
            <person name="Corre E."/>
            <person name="Pelletier E."/>
            <person name="Niang G."/>
            <person name="Scheremetjew M."/>
            <person name="Finn R."/>
            <person name="Kale V."/>
            <person name="Holt S."/>
            <person name="Cochrane G."/>
            <person name="Meng A."/>
            <person name="Brown T."/>
            <person name="Cohen L."/>
        </authorList>
    </citation>
    <scope>NUCLEOTIDE SEQUENCE</scope>
    <source>
        <strain evidence="3">GSBS06</strain>
    </source>
</reference>
<evidence type="ECO:0000313" key="3">
    <source>
        <dbReference type="EMBL" id="CAE0439992.1"/>
    </source>
</evidence>
<evidence type="ECO:0000256" key="1">
    <source>
        <dbReference type="ARBA" id="ARBA00005703"/>
    </source>
</evidence>
<protein>
    <recommendedName>
        <fullName evidence="2">DNA/pantothenate metabolism flavoprotein C-terminal domain-containing protein</fullName>
    </recommendedName>
</protein>
<accession>A0A7S3PI47</accession>
<dbReference type="PANTHER" id="PTHR12290">
    <property type="entry name" value="CORNICHON-RELATED"/>
    <property type="match status" value="1"/>
</dbReference>
<sequence length="324" mass="36762">MSALITEEEKNRNDVDRFFEHAPVPADFDQIKSSLQKFTQKQESNGVKIVCVTSGGTTVPFEKNTVRFLDNFSSGNRGASCTEHFLRQGYAVVFLSRIGSATPFARKFQKLLSPSYDLKFLQYLKVQDDGHLAIEFGTEKSKEQSAAQILKEYEGVCKESRLINVPFHTLGEYLVMLKMIALEMNLIKQPPLFILAAAVSDFYIPYEELETHKIQSGSGLALELEQVPKLLGVLRKEWAPNAMVVSFKLETDHNILIKKAKDAITKYGVHLVVANELHSRYEEVFLVSSEEEEKISRGENEELESELVHVLSDRHDTFLTKHTM</sequence>
<dbReference type="SUPFAM" id="SSF102645">
    <property type="entry name" value="CoaB-like"/>
    <property type="match status" value="1"/>
</dbReference>
<organism evidence="3">
    <name type="scientific">Aplanochytrium stocchinoi</name>
    <dbReference type="NCBI Taxonomy" id="215587"/>
    <lineage>
        <taxon>Eukaryota</taxon>
        <taxon>Sar</taxon>
        <taxon>Stramenopiles</taxon>
        <taxon>Bigyra</taxon>
        <taxon>Labyrinthulomycetes</taxon>
        <taxon>Thraustochytrida</taxon>
        <taxon>Thraustochytriidae</taxon>
        <taxon>Aplanochytrium</taxon>
    </lineage>
</organism>
<comment type="similarity">
    <text evidence="1">Belongs to the PPC synthetase family.</text>
</comment>
<dbReference type="AlphaFoldDB" id="A0A7S3PI47"/>
<dbReference type="Pfam" id="PF04127">
    <property type="entry name" value="DFP"/>
    <property type="match status" value="1"/>
</dbReference>
<name>A0A7S3PI47_9STRA</name>
<dbReference type="InterPro" id="IPR007085">
    <property type="entry name" value="DNA/pantothenate-metab_flavo_C"/>
</dbReference>
<feature type="domain" description="DNA/pantothenate metabolism flavoprotein C-terminal" evidence="2">
    <location>
        <begin position="179"/>
        <end position="308"/>
    </location>
</feature>
<proteinExistence type="inferred from homology"/>
<gene>
    <name evidence="3" type="ORF">ASTO00021_LOCUS10147</name>
</gene>
<dbReference type="GO" id="GO:0003824">
    <property type="term" value="F:catalytic activity"/>
    <property type="evidence" value="ECO:0007669"/>
    <property type="project" value="UniProtKB-ARBA"/>
</dbReference>
<dbReference type="InterPro" id="IPR035929">
    <property type="entry name" value="CoaB-like_sf"/>
</dbReference>
<evidence type="ECO:0000259" key="2">
    <source>
        <dbReference type="Pfam" id="PF04127"/>
    </source>
</evidence>
<dbReference type="Gene3D" id="3.40.50.10300">
    <property type="entry name" value="CoaB-like"/>
    <property type="match status" value="1"/>
</dbReference>
<dbReference type="EMBL" id="HBIN01013432">
    <property type="protein sequence ID" value="CAE0439992.1"/>
    <property type="molecule type" value="Transcribed_RNA"/>
</dbReference>